<protein>
    <recommendedName>
        <fullName evidence="2">Alpha/beta-hydrolase</fullName>
    </recommendedName>
</protein>
<sequence length="528" mass="57165">MRLLTSGCMMTGVFADIDLILPPANKSGKPAGLVLISGAQISNTAYNKTMVALQEAAAQKGISLYCGSPWYLGNTPQPVDLKQRVNNIHEEFTKAGLADGAPQFYAAHSLGTVFLQDFVASLGSEAAGQILMGGFILRKSLVPTFNYSVPTLTMGAELDGLARVTRIAESAYHTKDEKNFPVVVLEGQNHMQFASGDPPSNVRKHDLEAEVTEDAAHAKIASVGADFLAQRMGLSSGDVVAAEVSSSQDILKAIADAYEMEGSRRFNAPAQVGGPDEKSCVRGLCPTSSPWAPTAQQVISQSAVPDYSLKVTNAYVDLGGSPVTGKDFHLPNVTTSGKDVTITTYSGCYWNDKLDEIYDDLDTGFTFTSAQEIGTKLYSRQCTLNVGVGKNVSFSEDDPDFCAQTNQMAYDWALKHAPGKSASRFQSKGVPFVFGADVQKAGGPLFLNARLQFTEKQQDGKNVMEVVSFKQATEQNYWEDHFHVPRPSSIPDPGCYHYCKLLSPARAMEWMLVDGLRSQDFELESVLI</sequence>
<dbReference type="InterPro" id="IPR029058">
    <property type="entry name" value="AB_hydrolase_fold"/>
</dbReference>
<name>A0A7S4LNB2_OXYMA</name>
<evidence type="ECO:0000313" key="1">
    <source>
        <dbReference type="EMBL" id="CAE0840053.1"/>
    </source>
</evidence>
<proteinExistence type="predicted"/>
<reference evidence="1" key="1">
    <citation type="submission" date="2021-01" db="EMBL/GenBank/DDBJ databases">
        <authorList>
            <person name="Corre E."/>
            <person name="Pelletier E."/>
            <person name="Niang G."/>
            <person name="Scheremetjew M."/>
            <person name="Finn R."/>
            <person name="Kale V."/>
            <person name="Holt S."/>
            <person name="Cochrane G."/>
            <person name="Meng A."/>
            <person name="Brown T."/>
            <person name="Cohen L."/>
        </authorList>
    </citation>
    <scope>NUCLEOTIDE SEQUENCE</scope>
    <source>
        <strain evidence="1">LB1974</strain>
    </source>
</reference>
<organism evidence="1">
    <name type="scientific">Oxyrrhis marina</name>
    <name type="common">Dinoflagellate</name>
    <dbReference type="NCBI Taxonomy" id="2969"/>
    <lineage>
        <taxon>Eukaryota</taxon>
        <taxon>Sar</taxon>
        <taxon>Alveolata</taxon>
        <taxon>Dinophyceae</taxon>
        <taxon>Oxyrrhinales</taxon>
        <taxon>Oxyrrhinaceae</taxon>
        <taxon>Oxyrrhis</taxon>
    </lineage>
</organism>
<gene>
    <name evidence="1" type="ORF">OMAR00294_LOCUS249</name>
</gene>
<dbReference type="EMBL" id="HBJB01000296">
    <property type="protein sequence ID" value="CAE0840053.1"/>
    <property type="molecule type" value="Transcribed_RNA"/>
</dbReference>
<dbReference type="SUPFAM" id="SSF53474">
    <property type="entry name" value="alpha/beta-Hydrolases"/>
    <property type="match status" value="1"/>
</dbReference>
<dbReference type="AlphaFoldDB" id="A0A7S4LNB2"/>
<evidence type="ECO:0008006" key="2">
    <source>
        <dbReference type="Google" id="ProtNLM"/>
    </source>
</evidence>
<accession>A0A7S4LNB2</accession>